<organism evidence="1 2">
    <name type="scientific">Modicisalibacter muralis</name>
    <dbReference type="NCBI Taxonomy" id="119000"/>
    <lineage>
        <taxon>Bacteria</taxon>
        <taxon>Pseudomonadati</taxon>
        <taxon>Pseudomonadota</taxon>
        <taxon>Gammaproteobacteria</taxon>
        <taxon>Oceanospirillales</taxon>
        <taxon>Halomonadaceae</taxon>
        <taxon>Modicisalibacter</taxon>
    </lineage>
</organism>
<keyword evidence="2" id="KW-1185">Reference proteome</keyword>
<dbReference type="RefSeq" id="WP_089727656.1">
    <property type="nucleotide sequence ID" value="NZ_FNGI01000004.1"/>
</dbReference>
<protein>
    <recommendedName>
        <fullName evidence="3">Glycosyl transferase family 2</fullName>
    </recommendedName>
</protein>
<evidence type="ECO:0000313" key="2">
    <source>
        <dbReference type="Proteomes" id="UP000198654"/>
    </source>
</evidence>
<dbReference type="AlphaFoldDB" id="A0A1G9KH10"/>
<gene>
    <name evidence="1" type="ORF">SAMN05661010_01775</name>
</gene>
<sequence length="190" mass="21168">MNSYNVIVDCRRGYTRLGRCLRVIAYAAARLGGSLDAVLIVDKARNRLVTLAEHHGAGLLILPPGPRGKRYNSAANAVQTDVLAFLDPAAELPEDWLLQADQALFDEHWDAVALIVDSQPGPSWLGLWRGRLYQPRYRTQALCIKRAWFERVGGFDPERDMGAERDLLARLGACHARVLQYTQDSPKTAS</sequence>
<dbReference type="OrthoDB" id="9069044at2"/>
<reference evidence="1 2" key="1">
    <citation type="submission" date="2016-10" db="EMBL/GenBank/DDBJ databases">
        <authorList>
            <person name="de Groot N.N."/>
        </authorList>
    </citation>
    <scope>NUCLEOTIDE SEQUENCE [LARGE SCALE GENOMIC DNA]</scope>
    <source>
        <strain evidence="1 2">DSM 14789</strain>
    </source>
</reference>
<dbReference type="Proteomes" id="UP000198654">
    <property type="component" value="Unassembled WGS sequence"/>
</dbReference>
<evidence type="ECO:0000313" key="1">
    <source>
        <dbReference type="EMBL" id="SDL48872.1"/>
    </source>
</evidence>
<dbReference type="SUPFAM" id="SSF53448">
    <property type="entry name" value="Nucleotide-diphospho-sugar transferases"/>
    <property type="match status" value="1"/>
</dbReference>
<dbReference type="STRING" id="119000.SAMN05661010_01775"/>
<evidence type="ECO:0008006" key="3">
    <source>
        <dbReference type="Google" id="ProtNLM"/>
    </source>
</evidence>
<dbReference type="EMBL" id="FNGI01000004">
    <property type="protein sequence ID" value="SDL48872.1"/>
    <property type="molecule type" value="Genomic_DNA"/>
</dbReference>
<name>A0A1G9KH10_9GAMM</name>
<dbReference type="InterPro" id="IPR029044">
    <property type="entry name" value="Nucleotide-diphossugar_trans"/>
</dbReference>
<dbReference type="Gene3D" id="3.90.550.10">
    <property type="entry name" value="Spore Coat Polysaccharide Biosynthesis Protein SpsA, Chain A"/>
    <property type="match status" value="1"/>
</dbReference>
<proteinExistence type="predicted"/>
<accession>A0A1G9KH10</accession>